<accession>A0AAI9V761</accession>
<evidence type="ECO:0000256" key="1">
    <source>
        <dbReference type="SAM" id="MobiDB-lite"/>
    </source>
</evidence>
<dbReference type="Proteomes" id="UP001239213">
    <property type="component" value="Unassembled WGS sequence"/>
</dbReference>
<organism evidence="2 3">
    <name type="scientific">Colletotrichum cuscutae</name>
    <dbReference type="NCBI Taxonomy" id="1209917"/>
    <lineage>
        <taxon>Eukaryota</taxon>
        <taxon>Fungi</taxon>
        <taxon>Dikarya</taxon>
        <taxon>Ascomycota</taxon>
        <taxon>Pezizomycotina</taxon>
        <taxon>Sordariomycetes</taxon>
        <taxon>Hypocreomycetidae</taxon>
        <taxon>Glomerellales</taxon>
        <taxon>Glomerellaceae</taxon>
        <taxon>Colletotrichum</taxon>
        <taxon>Colletotrichum acutatum species complex</taxon>
    </lineage>
</organism>
<reference evidence="2" key="1">
    <citation type="submission" date="2016-11" db="EMBL/GenBank/DDBJ databases">
        <title>The genome sequence of Colletotrichum cuscutae.</title>
        <authorList>
            <person name="Baroncelli R."/>
        </authorList>
    </citation>
    <scope>NUCLEOTIDE SEQUENCE</scope>
    <source>
        <strain evidence="2">IMI 304802</strain>
    </source>
</reference>
<dbReference type="AlphaFoldDB" id="A0AAI9V761"/>
<proteinExistence type="predicted"/>
<sequence length="548" mass="60176">MEGRGWKDTTVDYNDDGNEEDRGSGSWSYVEDRVTSFGTGVLESRSGRVDSAVGVGEGSRLFLEGENENKGFERWAAPSMRNRDVFREIEGSIVGGGGRLGWLGGSVFRVDESKLRSVAFLTPVRSLILLLACISNKPSWAKRYCEMDIVWECRLRIEVGVVAGFGDAVAGRRVCLDSTWRGAGLGTSKGLGAAKAKTEGGETNPPESLSSPQFLAPCLVARGDGYECGNGLVGLRVFEPTARERERGTKAASGFGLQIGLGLSSQWTDSRLPLIEPALVPSGARVRTYKEQLIRMEWGHLGCVTGQEDLYQESASRNIEISITDRATVHTVDPWRQGVDKGGDLDTSKVDGTKMGETCNGGLNDTHLPENSLSKLYGLRRIILHSARPVSRILRLVFRRLKRAFPGDGQVHRTPQSIPYRSRNPTLQQITTIKLYLKLHSIHMLERLQAGVGYSLHDMPAGPFPTAHLMVQTPQATCAQHDSWQYHTSTLISFQKENKTSWRGRYLTSRESGNNFSKVQISHLGLANAPACTKKEGFLPALSKPKSP</sequence>
<evidence type="ECO:0000313" key="3">
    <source>
        <dbReference type="Proteomes" id="UP001239213"/>
    </source>
</evidence>
<feature type="region of interest" description="Disordered" evidence="1">
    <location>
        <begin position="1"/>
        <end position="26"/>
    </location>
</feature>
<dbReference type="EMBL" id="MPDP01000223">
    <property type="protein sequence ID" value="KAK1470827.1"/>
    <property type="molecule type" value="Genomic_DNA"/>
</dbReference>
<gene>
    <name evidence="2" type="ORF">CCUS01_00945</name>
</gene>
<evidence type="ECO:0000313" key="2">
    <source>
        <dbReference type="EMBL" id="KAK1470827.1"/>
    </source>
</evidence>
<feature type="compositionally biased region" description="Basic and acidic residues" evidence="1">
    <location>
        <begin position="1"/>
        <end position="10"/>
    </location>
</feature>
<keyword evidence="3" id="KW-1185">Reference proteome</keyword>
<comment type="caution">
    <text evidence="2">The sequence shown here is derived from an EMBL/GenBank/DDBJ whole genome shotgun (WGS) entry which is preliminary data.</text>
</comment>
<feature type="region of interest" description="Disordered" evidence="1">
    <location>
        <begin position="189"/>
        <end position="210"/>
    </location>
</feature>
<protein>
    <submittedName>
        <fullName evidence="2">Uncharacterized protein</fullName>
    </submittedName>
</protein>
<name>A0AAI9V761_9PEZI</name>